<protein>
    <recommendedName>
        <fullName evidence="15">NHLP family bacteriocin export ABC transporter peptidase/permease/ATPase subunit</fullName>
    </recommendedName>
</protein>
<keyword evidence="6" id="KW-0378">Hydrolase</keyword>
<dbReference type="GO" id="GO:0005524">
    <property type="term" value="F:ATP binding"/>
    <property type="evidence" value="ECO:0007669"/>
    <property type="project" value="UniProtKB-KW"/>
</dbReference>
<reference evidence="14" key="1">
    <citation type="submission" date="2018-05" db="EMBL/GenBank/DDBJ databases">
        <authorList>
            <person name="Lanie J.A."/>
            <person name="Ng W.-L."/>
            <person name="Kazmierczak K.M."/>
            <person name="Andrzejewski T.M."/>
            <person name="Davidsen T.M."/>
            <person name="Wayne K.J."/>
            <person name="Tettelin H."/>
            <person name="Glass J.I."/>
            <person name="Rusch D."/>
            <person name="Podicherti R."/>
            <person name="Tsui H.-C.T."/>
            <person name="Winkler M.E."/>
        </authorList>
    </citation>
    <scope>NUCLEOTIDE SEQUENCE</scope>
</reference>
<evidence type="ECO:0000256" key="1">
    <source>
        <dbReference type="ARBA" id="ARBA00004651"/>
    </source>
</evidence>
<evidence type="ECO:0000256" key="7">
    <source>
        <dbReference type="ARBA" id="ARBA00022840"/>
    </source>
</evidence>
<dbReference type="InterPro" id="IPR027417">
    <property type="entry name" value="P-loop_NTPase"/>
</dbReference>
<feature type="domain" description="ABC transporter" evidence="11">
    <location>
        <begin position="493"/>
        <end position="726"/>
    </location>
</feature>
<evidence type="ECO:0000256" key="8">
    <source>
        <dbReference type="ARBA" id="ARBA00022989"/>
    </source>
</evidence>
<keyword evidence="4 10" id="KW-0812">Transmembrane</keyword>
<dbReference type="InterPro" id="IPR005074">
    <property type="entry name" value="Peptidase_C39"/>
</dbReference>
<feature type="transmembrane region" description="Helical" evidence="10">
    <location>
        <begin position="279"/>
        <end position="303"/>
    </location>
</feature>
<evidence type="ECO:0000259" key="13">
    <source>
        <dbReference type="PROSITE" id="PS50990"/>
    </source>
</evidence>
<keyword evidence="9 10" id="KW-0472">Membrane</keyword>
<name>A0A381Y3E5_9ZZZZ</name>
<dbReference type="InterPro" id="IPR022514">
    <property type="entry name" value="NHPM_micro_ABC1"/>
</dbReference>
<keyword evidence="5" id="KW-0547">Nucleotide-binding</keyword>
<dbReference type="PANTHER" id="PTHR43394">
    <property type="entry name" value="ATP-DEPENDENT PERMEASE MDL1, MITOCHONDRIAL"/>
    <property type="match status" value="1"/>
</dbReference>
<dbReference type="Gene3D" id="3.40.50.300">
    <property type="entry name" value="P-loop containing nucleotide triphosphate hydrolases"/>
    <property type="match status" value="1"/>
</dbReference>
<evidence type="ECO:0000256" key="3">
    <source>
        <dbReference type="ARBA" id="ARBA00022475"/>
    </source>
</evidence>
<evidence type="ECO:0000256" key="6">
    <source>
        <dbReference type="ARBA" id="ARBA00022801"/>
    </source>
</evidence>
<dbReference type="PROSITE" id="PS50893">
    <property type="entry name" value="ABC_TRANSPORTER_2"/>
    <property type="match status" value="1"/>
</dbReference>
<evidence type="ECO:0000256" key="2">
    <source>
        <dbReference type="ARBA" id="ARBA00022448"/>
    </source>
</evidence>
<evidence type="ECO:0008006" key="15">
    <source>
        <dbReference type="Google" id="ProtNLM"/>
    </source>
</evidence>
<dbReference type="InterPro" id="IPR036640">
    <property type="entry name" value="ABC1_TM_sf"/>
</dbReference>
<dbReference type="Gene3D" id="1.20.1560.10">
    <property type="entry name" value="ABC transporter type 1, transmembrane domain"/>
    <property type="match status" value="1"/>
</dbReference>
<dbReference type="GO" id="GO:0008233">
    <property type="term" value="F:peptidase activity"/>
    <property type="evidence" value="ECO:0007669"/>
    <property type="project" value="InterPro"/>
</dbReference>
<accession>A0A381Y3E5</accession>
<organism evidence="14">
    <name type="scientific">marine metagenome</name>
    <dbReference type="NCBI Taxonomy" id="408172"/>
    <lineage>
        <taxon>unclassified sequences</taxon>
        <taxon>metagenomes</taxon>
        <taxon>ecological metagenomes</taxon>
    </lineage>
</organism>
<dbReference type="SMART" id="SM00382">
    <property type="entry name" value="AAA"/>
    <property type="match status" value="1"/>
</dbReference>
<feature type="transmembrane region" description="Helical" evidence="10">
    <location>
        <begin position="408"/>
        <end position="431"/>
    </location>
</feature>
<dbReference type="InterPro" id="IPR003593">
    <property type="entry name" value="AAA+_ATPase"/>
</dbReference>
<feature type="transmembrane region" description="Helical" evidence="10">
    <location>
        <begin position="309"/>
        <end position="330"/>
    </location>
</feature>
<evidence type="ECO:0000259" key="11">
    <source>
        <dbReference type="PROSITE" id="PS50893"/>
    </source>
</evidence>
<dbReference type="PROSITE" id="PS00211">
    <property type="entry name" value="ABC_TRANSPORTER_1"/>
    <property type="match status" value="1"/>
</dbReference>
<feature type="transmembrane region" description="Helical" evidence="10">
    <location>
        <begin position="208"/>
        <end position="229"/>
    </location>
</feature>
<dbReference type="InterPro" id="IPR003439">
    <property type="entry name" value="ABC_transporter-like_ATP-bd"/>
</dbReference>
<keyword evidence="7" id="KW-0067">ATP-binding</keyword>
<evidence type="ECO:0000313" key="14">
    <source>
        <dbReference type="EMBL" id="SVA71191.1"/>
    </source>
</evidence>
<gene>
    <name evidence="14" type="ORF">METZ01_LOCUS124045</name>
</gene>
<dbReference type="InterPro" id="IPR039421">
    <property type="entry name" value="Type_1_exporter"/>
</dbReference>
<keyword evidence="2" id="KW-0813">Transport</keyword>
<dbReference type="InterPro" id="IPR017871">
    <property type="entry name" value="ABC_transporter-like_CS"/>
</dbReference>
<evidence type="ECO:0000256" key="10">
    <source>
        <dbReference type="SAM" id="Phobius"/>
    </source>
</evidence>
<proteinExistence type="predicted"/>
<evidence type="ECO:0000256" key="9">
    <source>
        <dbReference type="ARBA" id="ARBA00023136"/>
    </source>
</evidence>
<dbReference type="PROSITE" id="PS50990">
    <property type="entry name" value="PEPTIDASE_C39"/>
    <property type="match status" value="1"/>
</dbReference>
<dbReference type="GO" id="GO:0005886">
    <property type="term" value="C:plasma membrane"/>
    <property type="evidence" value="ECO:0007669"/>
    <property type="project" value="UniProtKB-SubCell"/>
</dbReference>
<dbReference type="Pfam" id="PF00005">
    <property type="entry name" value="ABC_tran"/>
    <property type="match status" value="1"/>
</dbReference>
<feature type="transmembrane region" description="Helical" evidence="10">
    <location>
        <begin position="171"/>
        <end position="196"/>
    </location>
</feature>
<comment type="subcellular location">
    <subcellularLocation>
        <location evidence="1">Cell membrane</location>
        <topology evidence="1">Multi-pass membrane protein</topology>
    </subcellularLocation>
</comment>
<evidence type="ECO:0000256" key="5">
    <source>
        <dbReference type="ARBA" id="ARBA00022741"/>
    </source>
</evidence>
<feature type="domain" description="Peptidase C39" evidence="13">
    <location>
        <begin position="23"/>
        <end position="142"/>
    </location>
</feature>
<dbReference type="GO" id="GO:0006508">
    <property type="term" value="P:proteolysis"/>
    <property type="evidence" value="ECO:0007669"/>
    <property type="project" value="InterPro"/>
</dbReference>
<keyword evidence="3" id="KW-1003">Cell membrane</keyword>
<evidence type="ECO:0000259" key="12">
    <source>
        <dbReference type="PROSITE" id="PS50929"/>
    </source>
</evidence>
<dbReference type="NCBIfam" id="TIGR03796">
    <property type="entry name" value="NHLM_micro_ABC1"/>
    <property type="match status" value="1"/>
</dbReference>
<dbReference type="Pfam" id="PF00664">
    <property type="entry name" value="ABC_membrane"/>
    <property type="match status" value="1"/>
</dbReference>
<dbReference type="GO" id="GO:0016887">
    <property type="term" value="F:ATP hydrolysis activity"/>
    <property type="evidence" value="ECO:0007669"/>
    <property type="project" value="InterPro"/>
</dbReference>
<dbReference type="CDD" id="cd18569">
    <property type="entry name" value="ABC_6TM_NHLM_bacteriocin"/>
    <property type="match status" value="1"/>
</dbReference>
<dbReference type="Gene3D" id="3.90.70.10">
    <property type="entry name" value="Cysteine proteinases"/>
    <property type="match status" value="1"/>
</dbReference>
<evidence type="ECO:0000256" key="4">
    <source>
        <dbReference type="ARBA" id="ARBA00022692"/>
    </source>
</evidence>
<dbReference type="EMBL" id="UINC01017238">
    <property type="protein sequence ID" value="SVA71191.1"/>
    <property type="molecule type" value="Genomic_DNA"/>
</dbReference>
<dbReference type="SUPFAM" id="SSF52540">
    <property type="entry name" value="P-loop containing nucleoside triphosphate hydrolases"/>
    <property type="match status" value="1"/>
</dbReference>
<dbReference type="FunFam" id="3.40.50.300:FF:000299">
    <property type="entry name" value="ABC transporter ATP-binding protein/permease"/>
    <property type="match status" value="1"/>
</dbReference>
<dbReference type="GO" id="GO:0015421">
    <property type="term" value="F:ABC-type oligopeptide transporter activity"/>
    <property type="evidence" value="ECO:0007669"/>
    <property type="project" value="TreeGrafter"/>
</dbReference>
<dbReference type="InterPro" id="IPR011527">
    <property type="entry name" value="ABC1_TM_dom"/>
</dbReference>
<dbReference type="SUPFAM" id="SSF90123">
    <property type="entry name" value="ABC transporter transmembrane region"/>
    <property type="match status" value="1"/>
</dbReference>
<dbReference type="PANTHER" id="PTHR43394:SF1">
    <property type="entry name" value="ATP-BINDING CASSETTE SUB-FAMILY B MEMBER 10, MITOCHONDRIAL"/>
    <property type="match status" value="1"/>
</dbReference>
<dbReference type="AlphaFoldDB" id="A0A381Y3E5"/>
<dbReference type="PROSITE" id="PS50929">
    <property type="entry name" value="ABC_TM1F"/>
    <property type="match status" value="1"/>
</dbReference>
<feature type="domain" description="ABC transmembrane type-1" evidence="12">
    <location>
        <begin position="174"/>
        <end position="454"/>
    </location>
</feature>
<sequence>MAISEFQKPGKRPRRRRTHTMLQMEATECGAAALGSVLGYYGKYVPLEQLRTECGVSRDGSKLSNVVKAARKHGLTAKGFRKEPDQLYDLQMPAIVFWNFNHFVVLEGFGKGVVFLNDPASGSRKISDEEFDQGFTGVVLTLEPDEAFQPGGRPSRMISGLRDRLITNREALTLAVLTGLMLVIPGLAVPTFLRVFIDDVLIARRESWVIPLLIAMFVATVAQSGLTWLQSSTLLKLEAKISLVGSTHFFWHVLRLPMEFFNQRWPGDIAHRVAVNNRVASLLSGELATASISIVSMVFFAVVMFYHDVVLTCIAISMAAINGLALRFVASYRSAESQKIERSRGLVAAAEAGGLQGIETIKSTGTESEFFTHWSGSHARSINAEQGLAVSTAIVSAVPQMLDGLSRVFIIAIGGLRVMEGALTVGMLLAFQSLMARFMGPTQQLVFLTGEVQELEAGMKRLDDVLRYPTDSRVTATETDLRSTESVKLSGHLEVNAMTFGYSRLEQPLIQQFSLKVEPGARIALVGGSGSGKSTIARIIAGLFLPWEGDVLLDGQSRSTLPPSIVTNSLTMVDQDIFLFAGTFSDNLSMWDSTMSHTDVVRAAKDACIHDDIMQRKNGYDGEVIEGGGNLSGGQRQRLEIARALAVNPTILILDEATSALDVTTEQMLDNNLRRRGCTCIIVAHRLSTVRDCDEIIVLDHGEVVQRGSHDILKEDSEGVYARLIAV</sequence>
<keyword evidence="8 10" id="KW-1133">Transmembrane helix</keyword>
<dbReference type="Pfam" id="PF03412">
    <property type="entry name" value="Peptidase_C39"/>
    <property type="match status" value="1"/>
</dbReference>